<sequence length="409" mass="45132">MTLLLESGRYNFDHDFDGIQVKNHVSVIANMRINSLLGCPPKMVLAIGMTTLAIPPFPFQTAKDEKSEVIFGCNLSDKELCDWVRLSKLHETPNVHVFTISDDKCLNNHPYGFHPHLHKESNAKDVHILVERARDMLKSYGLNGFDQICFDYFIGQTINAWTSTICELAKLLSPGGALYMLKHKEDWTGEVGADDTFREARLKVEDFKLGSEHWLWNATNAVPPCFLKSSGNSSIESHLKISIVSTKENAGLFTINRFQSTTDHQPAAPEMLPPAGKRDAELATSNPDENGFEMELDIKGDGAQHPSDPFSKTSAKKMLGTSINTQATKRTTQEETAAKKPKTTKQPKTPMKPPTAPKLPTASESPTALESPAAPATPESPAAPKPPTASAQEETAARSQRRRSSQRRQ</sequence>
<feature type="compositionally biased region" description="Polar residues" evidence="1">
    <location>
        <begin position="321"/>
        <end position="330"/>
    </location>
</feature>
<feature type="compositionally biased region" description="Basic residues" evidence="1">
    <location>
        <begin position="399"/>
        <end position="409"/>
    </location>
</feature>
<organism evidence="2 3">
    <name type="scientific">Cylindrotheca closterium</name>
    <dbReference type="NCBI Taxonomy" id="2856"/>
    <lineage>
        <taxon>Eukaryota</taxon>
        <taxon>Sar</taxon>
        <taxon>Stramenopiles</taxon>
        <taxon>Ochrophyta</taxon>
        <taxon>Bacillariophyta</taxon>
        <taxon>Bacillariophyceae</taxon>
        <taxon>Bacillariophycidae</taxon>
        <taxon>Bacillariales</taxon>
        <taxon>Bacillariaceae</taxon>
        <taxon>Cylindrotheca</taxon>
    </lineage>
</organism>
<gene>
    <name evidence="2" type="ORF">CYCCA115_LOCUS16709</name>
</gene>
<dbReference type="AlphaFoldDB" id="A0AAD2FYI9"/>
<name>A0AAD2FYI9_9STRA</name>
<evidence type="ECO:0000313" key="2">
    <source>
        <dbReference type="EMBL" id="CAJ1957425.1"/>
    </source>
</evidence>
<feature type="region of interest" description="Disordered" evidence="1">
    <location>
        <begin position="261"/>
        <end position="409"/>
    </location>
</feature>
<dbReference type="Proteomes" id="UP001295423">
    <property type="component" value="Unassembled WGS sequence"/>
</dbReference>
<protein>
    <submittedName>
        <fullName evidence="2">Uncharacterized protein</fullName>
    </submittedName>
</protein>
<feature type="compositionally biased region" description="Low complexity" evidence="1">
    <location>
        <begin position="358"/>
        <end position="380"/>
    </location>
</feature>
<keyword evidence="3" id="KW-1185">Reference proteome</keyword>
<evidence type="ECO:0000256" key="1">
    <source>
        <dbReference type="SAM" id="MobiDB-lite"/>
    </source>
</evidence>
<evidence type="ECO:0000313" key="3">
    <source>
        <dbReference type="Proteomes" id="UP001295423"/>
    </source>
</evidence>
<proteinExistence type="predicted"/>
<reference evidence="2" key="1">
    <citation type="submission" date="2023-08" db="EMBL/GenBank/DDBJ databases">
        <authorList>
            <person name="Audoor S."/>
            <person name="Bilcke G."/>
        </authorList>
    </citation>
    <scope>NUCLEOTIDE SEQUENCE</scope>
</reference>
<comment type="caution">
    <text evidence="2">The sequence shown here is derived from an EMBL/GenBank/DDBJ whole genome shotgun (WGS) entry which is preliminary data.</text>
</comment>
<dbReference type="EMBL" id="CAKOGP040001944">
    <property type="protein sequence ID" value="CAJ1957425.1"/>
    <property type="molecule type" value="Genomic_DNA"/>
</dbReference>
<accession>A0AAD2FYI9</accession>